<gene>
    <name evidence="1" type="ORF">XELAEV_18030256mg</name>
</gene>
<proteinExistence type="predicted"/>
<organism evidence="1 2">
    <name type="scientific">Xenopus laevis</name>
    <name type="common">African clawed frog</name>
    <dbReference type="NCBI Taxonomy" id="8355"/>
    <lineage>
        <taxon>Eukaryota</taxon>
        <taxon>Metazoa</taxon>
        <taxon>Chordata</taxon>
        <taxon>Craniata</taxon>
        <taxon>Vertebrata</taxon>
        <taxon>Euteleostomi</taxon>
        <taxon>Amphibia</taxon>
        <taxon>Batrachia</taxon>
        <taxon>Anura</taxon>
        <taxon>Pipoidea</taxon>
        <taxon>Pipidae</taxon>
        <taxon>Xenopodinae</taxon>
        <taxon>Xenopus</taxon>
        <taxon>Xenopus</taxon>
    </lineage>
</organism>
<sequence>MFWISRHQLFPEVANPLVCYTRWNFDWRRRIPVILYNGPMVVYSLDEAISSKKCKTIIVFFGRMCISG</sequence>
<name>A0A974HIC3_XENLA</name>
<evidence type="ECO:0000313" key="2">
    <source>
        <dbReference type="Proteomes" id="UP000694892"/>
    </source>
</evidence>
<dbReference type="EMBL" id="CM004475">
    <property type="protein sequence ID" value="OCT79157.1"/>
    <property type="molecule type" value="Genomic_DNA"/>
</dbReference>
<accession>A0A974HIC3</accession>
<dbReference type="Proteomes" id="UP000694892">
    <property type="component" value="Chromosome 5S"/>
</dbReference>
<protein>
    <submittedName>
        <fullName evidence="1">Uncharacterized protein</fullName>
    </submittedName>
</protein>
<reference evidence="2" key="1">
    <citation type="journal article" date="2016" name="Nature">
        <title>Genome evolution in the allotetraploid frog Xenopus laevis.</title>
        <authorList>
            <person name="Session A.M."/>
            <person name="Uno Y."/>
            <person name="Kwon T."/>
            <person name="Chapman J.A."/>
            <person name="Toyoda A."/>
            <person name="Takahashi S."/>
            <person name="Fukui A."/>
            <person name="Hikosaka A."/>
            <person name="Suzuki A."/>
            <person name="Kondo M."/>
            <person name="van Heeringen S.J."/>
            <person name="Quigley I."/>
            <person name="Heinz S."/>
            <person name="Ogino H."/>
            <person name="Ochi H."/>
            <person name="Hellsten U."/>
            <person name="Lyons J.B."/>
            <person name="Simakov O."/>
            <person name="Putnam N."/>
            <person name="Stites J."/>
            <person name="Kuroki Y."/>
            <person name="Tanaka T."/>
            <person name="Michiue T."/>
            <person name="Watanabe M."/>
            <person name="Bogdanovic O."/>
            <person name="Lister R."/>
            <person name="Georgiou G."/>
            <person name="Paranjpe S.S."/>
            <person name="van Kruijsbergen I."/>
            <person name="Shu S."/>
            <person name="Carlson J."/>
            <person name="Kinoshita T."/>
            <person name="Ohta Y."/>
            <person name="Mawaribuchi S."/>
            <person name="Jenkins J."/>
            <person name="Grimwood J."/>
            <person name="Schmutz J."/>
            <person name="Mitros T."/>
            <person name="Mozaffari S.V."/>
            <person name="Suzuki Y."/>
            <person name="Haramoto Y."/>
            <person name="Yamamoto T.S."/>
            <person name="Takagi C."/>
            <person name="Heald R."/>
            <person name="Miller K."/>
            <person name="Haudenschild C."/>
            <person name="Kitzman J."/>
            <person name="Nakayama T."/>
            <person name="Izutsu Y."/>
            <person name="Robert J."/>
            <person name="Fortriede J."/>
            <person name="Burns K."/>
            <person name="Lotay V."/>
            <person name="Karimi K."/>
            <person name="Yasuoka Y."/>
            <person name="Dichmann D.S."/>
            <person name="Flajnik M.F."/>
            <person name="Houston D.W."/>
            <person name="Shendure J."/>
            <person name="DuPasquier L."/>
            <person name="Vize P.D."/>
            <person name="Zorn A.M."/>
            <person name="Ito M."/>
            <person name="Marcotte E.M."/>
            <person name="Wallingford J.B."/>
            <person name="Ito Y."/>
            <person name="Asashima M."/>
            <person name="Ueno N."/>
            <person name="Matsuda Y."/>
            <person name="Veenstra G.J."/>
            <person name="Fujiyama A."/>
            <person name="Harland R.M."/>
            <person name="Taira M."/>
            <person name="Rokhsar D.S."/>
        </authorList>
    </citation>
    <scope>NUCLEOTIDE SEQUENCE [LARGE SCALE GENOMIC DNA]</scope>
    <source>
        <strain evidence="2">J</strain>
    </source>
</reference>
<evidence type="ECO:0000313" key="1">
    <source>
        <dbReference type="EMBL" id="OCT79157.1"/>
    </source>
</evidence>
<dbReference type="AlphaFoldDB" id="A0A974HIC3"/>